<evidence type="ECO:0000259" key="4">
    <source>
        <dbReference type="Pfam" id="PF05426"/>
    </source>
</evidence>
<accession>A0A371DU14</accession>
<evidence type="ECO:0000256" key="3">
    <source>
        <dbReference type="SAM" id="MobiDB-lite"/>
    </source>
</evidence>
<name>A0A371DU14_9APHY</name>
<feature type="compositionally biased region" description="Low complexity" evidence="3">
    <location>
        <begin position="40"/>
        <end position="58"/>
    </location>
</feature>
<keyword evidence="6" id="KW-1185">Reference proteome</keyword>
<sequence>MLRRKRSLLGHGTPDNVVKRRQDVGSTQPSPTAVVSSLPTGALSSVSTGGSLSLPTSTRVPGGLATLSSSRSTSDRTISGTLAPAQAPARTSKGSKCTPSPSKTLAPSATWTTCPYVVRDGKANPDVRTLPDSPAAVEMAQAVLWNAVAFALNKKIRSYSQNAANSIDTFFLAPATAMNPNMNYGQQVRGPGKAHQMGSYTGILDMRGLVKVMNAIALMKAAASPDWTNARDKAMTAWTKSYISWIENSALGKEVATKANNHFTFYVNQMAAAQMYLGDTQGAQSTLKSYFTHQFLDQIAASGEQPFEAVRTRPYHYRCFNLEAMITNAKLADQLGMNVWTAKSKYGATIQNALDYVMATDPKGEDISDIFPHVAAIAAAYGDPKGKYASFLQQKDSGYMNQPFWFYDQSAALPNSPAGHSKRQLSLSGAAQDLAAYSDAMTGKVVDVASAVGSETGAVQFECPLVFLAAPETELEDGLFVTCDQLKPWYEMPMPVAPEAL</sequence>
<dbReference type="GO" id="GO:0042597">
    <property type="term" value="C:periplasmic space"/>
    <property type="evidence" value="ECO:0007669"/>
    <property type="project" value="InterPro"/>
</dbReference>
<dbReference type="GO" id="GO:0016829">
    <property type="term" value="F:lyase activity"/>
    <property type="evidence" value="ECO:0007669"/>
    <property type="project" value="UniProtKB-KW"/>
</dbReference>
<evidence type="ECO:0000313" key="5">
    <source>
        <dbReference type="EMBL" id="RDX55988.1"/>
    </source>
</evidence>
<evidence type="ECO:0000313" key="6">
    <source>
        <dbReference type="Proteomes" id="UP000256964"/>
    </source>
</evidence>
<gene>
    <name evidence="5" type="ORF">OH76DRAFT_1337835</name>
</gene>
<evidence type="ECO:0000256" key="2">
    <source>
        <dbReference type="ARBA" id="ARBA00023239"/>
    </source>
</evidence>
<reference evidence="5 6" key="1">
    <citation type="journal article" date="2018" name="Biotechnol. Biofuels">
        <title>Integrative visual omics of the white-rot fungus Polyporus brumalis exposes the biotechnological potential of its oxidative enzymes for delignifying raw plant biomass.</title>
        <authorList>
            <person name="Miyauchi S."/>
            <person name="Rancon A."/>
            <person name="Drula E."/>
            <person name="Hage H."/>
            <person name="Chaduli D."/>
            <person name="Favel A."/>
            <person name="Grisel S."/>
            <person name="Henrissat B."/>
            <person name="Herpoel-Gimbert I."/>
            <person name="Ruiz-Duenas F.J."/>
            <person name="Chevret D."/>
            <person name="Hainaut M."/>
            <person name="Lin J."/>
            <person name="Wang M."/>
            <person name="Pangilinan J."/>
            <person name="Lipzen A."/>
            <person name="Lesage-Meessen L."/>
            <person name="Navarro D."/>
            <person name="Riley R."/>
            <person name="Grigoriev I.V."/>
            <person name="Zhou S."/>
            <person name="Raouche S."/>
            <person name="Rosso M.N."/>
        </authorList>
    </citation>
    <scope>NUCLEOTIDE SEQUENCE [LARGE SCALE GENOMIC DNA]</scope>
    <source>
        <strain evidence="5 6">BRFM 1820</strain>
    </source>
</reference>
<dbReference type="Pfam" id="PF05426">
    <property type="entry name" value="Alginate_lyase"/>
    <property type="match status" value="1"/>
</dbReference>
<feature type="compositionally biased region" description="Polar residues" evidence="3">
    <location>
        <begin position="92"/>
        <end position="105"/>
    </location>
</feature>
<feature type="domain" description="Alginate lyase" evidence="4">
    <location>
        <begin position="89"/>
        <end position="359"/>
    </location>
</feature>
<feature type="region of interest" description="Disordered" evidence="3">
    <location>
        <begin position="1"/>
        <end position="105"/>
    </location>
</feature>
<proteinExistence type="predicted"/>
<keyword evidence="2 5" id="KW-0456">Lyase</keyword>
<dbReference type="Gene3D" id="1.50.10.100">
    <property type="entry name" value="Chondroitin AC/alginate lyase"/>
    <property type="match status" value="1"/>
</dbReference>
<protein>
    <submittedName>
        <fullName evidence="5">Chondroitin AC/alginate lyase</fullName>
    </submittedName>
</protein>
<organism evidence="5 6">
    <name type="scientific">Lentinus brumalis</name>
    <dbReference type="NCBI Taxonomy" id="2498619"/>
    <lineage>
        <taxon>Eukaryota</taxon>
        <taxon>Fungi</taxon>
        <taxon>Dikarya</taxon>
        <taxon>Basidiomycota</taxon>
        <taxon>Agaricomycotina</taxon>
        <taxon>Agaricomycetes</taxon>
        <taxon>Polyporales</taxon>
        <taxon>Polyporaceae</taxon>
        <taxon>Lentinus</taxon>
    </lineage>
</organism>
<dbReference type="Proteomes" id="UP000256964">
    <property type="component" value="Unassembled WGS sequence"/>
</dbReference>
<feature type="compositionally biased region" description="Polar residues" evidence="3">
    <location>
        <begin position="24"/>
        <end position="39"/>
    </location>
</feature>
<dbReference type="InterPro" id="IPR008929">
    <property type="entry name" value="Chondroitin_lyas"/>
</dbReference>
<evidence type="ECO:0000256" key="1">
    <source>
        <dbReference type="ARBA" id="ARBA00022729"/>
    </source>
</evidence>
<keyword evidence="1" id="KW-0732">Signal</keyword>
<dbReference type="OrthoDB" id="63533at2759"/>
<dbReference type="STRING" id="139420.A0A371DU14"/>
<dbReference type="EMBL" id="KZ857381">
    <property type="protein sequence ID" value="RDX55988.1"/>
    <property type="molecule type" value="Genomic_DNA"/>
</dbReference>
<feature type="compositionally biased region" description="Low complexity" evidence="3">
    <location>
        <begin position="66"/>
        <end position="81"/>
    </location>
</feature>
<dbReference type="InterPro" id="IPR008397">
    <property type="entry name" value="Alginate_lyase_dom"/>
</dbReference>
<dbReference type="AlphaFoldDB" id="A0A371DU14"/>
<dbReference type="SUPFAM" id="SSF48230">
    <property type="entry name" value="Chondroitin AC/alginate lyase"/>
    <property type="match status" value="1"/>
</dbReference>